<dbReference type="GO" id="GO:0032259">
    <property type="term" value="P:methylation"/>
    <property type="evidence" value="ECO:0000318"/>
    <property type="project" value="GO_Central"/>
</dbReference>
<keyword evidence="9" id="KW-1185">Reference proteome</keyword>
<dbReference type="GO" id="GO:0008757">
    <property type="term" value="F:S-adenosylmethionine-dependent methyltransferase activity"/>
    <property type="evidence" value="ECO:0000318"/>
    <property type="project" value="GO_Central"/>
</dbReference>
<reference evidence="8 9" key="1">
    <citation type="journal article" date="2014" name="Nat. Commun.">
        <title>Klebsormidium flaccidum genome reveals primary factors for plant terrestrial adaptation.</title>
        <authorList>
            <person name="Hori K."/>
            <person name="Maruyama F."/>
            <person name="Fujisawa T."/>
            <person name="Togashi T."/>
            <person name="Yamamoto N."/>
            <person name="Seo M."/>
            <person name="Sato S."/>
            <person name="Yamada T."/>
            <person name="Mori H."/>
            <person name="Tajima N."/>
            <person name="Moriyama T."/>
            <person name="Ikeuchi M."/>
            <person name="Watanabe M."/>
            <person name="Wada H."/>
            <person name="Kobayashi K."/>
            <person name="Saito M."/>
            <person name="Masuda T."/>
            <person name="Sasaki-Sekimoto Y."/>
            <person name="Mashiguchi K."/>
            <person name="Awai K."/>
            <person name="Shimojima M."/>
            <person name="Masuda S."/>
            <person name="Iwai M."/>
            <person name="Nobusawa T."/>
            <person name="Narise T."/>
            <person name="Kondo S."/>
            <person name="Saito H."/>
            <person name="Sato R."/>
            <person name="Murakawa M."/>
            <person name="Ihara Y."/>
            <person name="Oshima-Yamada Y."/>
            <person name="Ohtaka K."/>
            <person name="Satoh M."/>
            <person name="Sonobe K."/>
            <person name="Ishii M."/>
            <person name="Ohtani R."/>
            <person name="Kanamori-Sato M."/>
            <person name="Honoki R."/>
            <person name="Miyazaki D."/>
            <person name="Mochizuki H."/>
            <person name="Umetsu J."/>
            <person name="Higashi K."/>
            <person name="Shibata D."/>
            <person name="Kamiya Y."/>
            <person name="Sato N."/>
            <person name="Nakamura Y."/>
            <person name="Tabata S."/>
            <person name="Ida S."/>
            <person name="Kurokawa K."/>
            <person name="Ohta H."/>
        </authorList>
    </citation>
    <scope>NUCLEOTIDE SEQUENCE [LARGE SCALE GENOMIC DNA]</scope>
    <source>
        <strain evidence="8 9">NIES-2285</strain>
    </source>
</reference>
<gene>
    <name evidence="8" type="ORF">KFL_006760010</name>
</gene>
<evidence type="ECO:0000313" key="9">
    <source>
        <dbReference type="Proteomes" id="UP000054558"/>
    </source>
</evidence>
<dbReference type="Gene3D" id="1.10.10.10">
    <property type="entry name" value="Winged helix-like DNA-binding domain superfamily/Winged helix DNA-binding domain"/>
    <property type="match status" value="1"/>
</dbReference>
<dbReference type="SUPFAM" id="SSF53335">
    <property type="entry name" value="S-adenosyl-L-methionine-dependent methyltransferases"/>
    <property type="match status" value="1"/>
</dbReference>
<feature type="compositionally biased region" description="Polar residues" evidence="5">
    <location>
        <begin position="1"/>
        <end position="20"/>
    </location>
</feature>
<keyword evidence="1 8" id="KW-0489">Methyltransferase</keyword>
<evidence type="ECO:0000256" key="4">
    <source>
        <dbReference type="PIRSR" id="PIRSR005739-1"/>
    </source>
</evidence>
<dbReference type="AlphaFoldDB" id="A0A1Y1IKP0"/>
<dbReference type="PIRSF" id="PIRSF005739">
    <property type="entry name" value="O-mtase"/>
    <property type="match status" value="1"/>
</dbReference>
<evidence type="ECO:0000256" key="1">
    <source>
        <dbReference type="ARBA" id="ARBA00022603"/>
    </source>
</evidence>
<dbReference type="InterPro" id="IPR012967">
    <property type="entry name" value="COMT_dimerisation"/>
</dbReference>
<dbReference type="OrthoDB" id="1606438at2759"/>
<dbReference type="PROSITE" id="PS51683">
    <property type="entry name" value="SAM_OMT_II"/>
    <property type="match status" value="1"/>
</dbReference>
<dbReference type="Gene3D" id="3.40.50.150">
    <property type="entry name" value="Vaccinia Virus protein VP39"/>
    <property type="match status" value="1"/>
</dbReference>
<dbReference type="InterPro" id="IPR016461">
    <property type="entry name" value="COMT-like"/>
</dbReference>
<evidence type="ECO:0000256" key="5">
    <source>
        <dbReference type="SAM" id="MobiDB-lite"/>
    </source>
</evidence>
<evidence type="ECO:0000259" key="7">
    <source>
        <dbReference type="Pfam" id="PF08100"/>
    </source>
</evidence>
<dbReference type="InterPro" id="IPR036390">
    <property type="entry name" value="WH_DNA-bd_sf"/>
</dbReference>
<keyword evidence="2 8" id="KW-0808">Transferase</keyword>
<dbReference type="InterPro" id="IPR036388">
    <property type="entry name" value="WH-like_DNA-bd_sf"/>
</dbReference>
<dbReference type="STRING" id="105231.A0A1Y1IKP0"/>
<evidence type="ECO:0000256" key="2">
    <source>
        <dbReference type="ARBA" id="ARBA00022679"/>
    </source>
</evidence>
<dbReference type="EMBL" id="DF237625">
    <property type="protein sequence ID" value="GAQ90702.1"/>
    <property type="molecule type" value="Genomic_DNA"/>
</dbReference>
<dbReference type="Pfam" id="PF00891">
    <property type="entry name" value="Methyltransf_2"/>
    <property type="match status" value="1"/>
</dbReference>
<keyword evidence="3" id="KW-0949">S-adenosyl-L-methionine</keyword>
<proteinExistence type="predicted"/>
<dbReference type="GO" id="GO:0046983">
    <property type="term" value="F:protein dimerization activity"/>
    <property type="evidence" value="ECO:0007669"/>
    <property type="project" value="InterPro"/>
</dbReference>
<sequence>MQATETSNLHPATGSPAQIDSSSSWAGLAGSGLQYREEATLLKSVNKIISTTIQYWSPKALYTAVSLGVPDALAAAGGPQTAAEIARRVGAKEASLLQRLLRALAANGFFTESEDEDPRYGLNETSNLLTSQGPFAGFVLHECEPASWLAWDKLTEAIQNGVHEGTYPFELATGGKSFFGYYKEHKESAKWFNDAMQTWSLVQGHALLEHYAGFKSLTGTLVDVGGNRGVMLSKILAQNPNINGGVVFDLPHVLKQEGVVRQPNVRLVGGDMFKEVPKADAIFMKMICHDWDDEACIKLLRNCHNALPVGGKLLVVEVVVANPGQTGKETLYSKEFDLHMLALLGGGKERTERQWRNLLEGGGFEVVGMTPCPSVALQHVIEGVKK</sequence>
<organism evidence="8 9">
    <name type="scientific">Klebsormidium nitens</name>
    <name type="common">Green alga</name>
    <name type="synonym">Ulothrix nitens</name>
    <dbReference type="NCBI Taxonomy" id="105231"/>
    <lineage>
        <taxon>Eukaryota</taxon>
        <taxon>Viridiplantae</taxon>
        <taxon>Streptophyta</taxon>
        <taxon>Klebsormidiophyceae</taxon>
        <taxon>Klebsormidiales</taxon>
        <taxon>Klebsormidiaceae</taxon>
        <taxon>Klebsormidium</taxon>
    </lineage>
</organism>
<dbReference type="GO" id="GO:0008171">
    <property type="term" value="F:O-methyltransferase activity"/>
    <property type="evidence" value="ECO:0000318"/>
    <property type="project" value="GO_Central"/>
</dbReference>
<dbReference type="Pfam" id="PF08100">
    <property type="entry name" value="Dimerisation"/>
    <property type="match status" value="1"/>
</dbReference>
<dbReference type="Proteomes" id="UP000054558">
    <property type="component" value="Unassembled WGS sequence"/>
</dbReference>
<evidence type="ECO:0000256" key="3">
    <source>
        <dbReference type="ARBA" id="ARBA00022691"/>
    </source>
</evidence>
<evidence type="ECO:0000259" key="6">
    <source>
        <dbReference type="Pfam" id="PF00891"/>
    </source>
</evidence>
<dbReference type="InterPro" id="IPR029063">
    <property type="entry name" value="SAM-dependent_MTases_sf"/>
</dbReference>
<dbReference type="InterPro" id="IPR001077">
    <property type="entry name" value="COMT_C"/>
</dbReference>
<protein>
    <submittedName>
        <fullName evidence="8">O-methyltransferase family protein</fullName>
    </submittedName>
</protein>
<feature type="domain" description="O-methyltransferase C-terminal" evidence="6">
    <location>
        <begin position="151"/>
        <end position="365"/>
    </location>
</feature>
<dbReference type="PANTHER" id="PTHR11746">
    <property type="entry name" value="O-METHYLTRANSFERASE"/>
    <property type="match status" value="1"/>
</dbReference>
<feature type="active site" description="Proton acceptor" evidence="4">
    <location>
        <position position="289"/>
    </location>
</feature>
<dbReference type="SUPFAM" id="SSF46785">
    <property type="entry name" value="Winged helix' DNA-binding domain"/>
    <property type="match status" value="1"/>
</dbReference>
<dbReference type="OMA" id="YQNPENT"/>
<accession>A0A1Y1IKP0</accession>
<feature type="region of interest" description="Disordered" evidence="5">
    <location>
        <begin position="1"/>
        <end position="22"/>
    </location>
</feature>
<feature type="domain" description="O-methyltransferase dimerisation" evidence="7">
    <location>
        <begin position="55"/>
        <end position="131"/>
    </location>
</feature>
<evidence type="ECO:0000313" key="8">
    <source>
        <dbReference type="EMBL" id="GAQ90702.1"/>
    </source>
</evidence>
<name>A0A1Y1IKP0_KLENI</name>